<organism evidence="1 2">
    <name type="scientific">Acetatifactor muris</name>
    <dbReference type="NCBI Taxonomy" id="879566"/>
    <lineage>
        <taxon>Bacteria</taxon>
        <taxon>Bacillati</taxon>
        <taxon>Bacillota</taxon>
        <taxon>Clostridia</taxon>
        <taxon>Lachnospirales</taxon>
        <taxon>Lachnospiraceae</taxon>
        <taxon>Acetatifactor</taxon>
    </lineage>
</organism>
<dbReference type="RefSeq" id="WP_242982657.1">
    <property type="nucleotide sequence ID" value="NZ_JANJZD010000085.1"/>
</dbReference>
<dbReference type="Proteomes" id="UP000236311">
    <property type="component" value="Unassembled WGS sequence"/>
</dbReference>
<name>A0A2K4ZR23_9FIRM</name>
<reference evidence="1 2" key="1">
    <citation type="submission" date="2018-01" db="EMBL/GenBank/DDBJ databases">
        <authorList>
            <person name="Gaut B.S."/>
            <person name="Morton B.R."/>
            <person name="Clegg M.T."/>
            <person name="Duvall M.R."/>
        </authorList>
    </citation>
    <scope>NUCLEOTIDE SEQUENCE [LARGE SCALE GENOMIC DNA]</scope>
    <source>
        <strain evidence="1">GP69</strain>
    </source>
</reference>
<evidence type="ECO:0000313" key="2">
    <source>
        <dbReference type="Proteomes" id="UP000236311"/>
    </source>
</evidence>
<accession>A0A2K4ZR23</accession>
<protein>
    <submittedName>
        <fullName evidence="1">Uncharacterized protein</fullName>
    </submittedName>
</protein>
<dbReference type="AlphaFoldDB" id="A0A2K4ZR23"/>
<gene>
    <name evidence="1" type="ORF">AMURIS_05673</name>
</gene>
<evidence type="ECO:0000313" key="1">
    <source>
        <dbReference type="EMBL" id="SOY32905.1"/>
    </source>
</evidence>
<proteinExistence type="predicted"/>
<keyword evidence="2" id="KW-1185">Reference proteome</keyword>
<sequence>MSFSQTRESLYCRPPGFTVVSPGKHLAGGLQSGRAANFTGAQYSKLRLYNRASDKSIFVGELSKMKIGNFMEEKNMDLMNELLKSLNSIDCNIFDEDYLNELLDSRDSDPFDTEWCRVNEEIETLKNTQSYTDKNEEEQGKIREKAFMIIEENIGGELSEYVSDDFGLIYDSLVLNYDDEWLNKLITAYRNKKIPAGEL</sequence>
<dbReference type="EMBL" id="OFSM01000093">
    <property type="protein sequence ID" value="SOY32905.1"/>
    <property type="molecule type" value="Genomic_DNA"/>
</dbReference>